<evidence type="ECO:0000313" key="2">
    <source>
        <dbReference type="Proteomes" id="UP000325517"/>
    </source>
</evidence>
<reference evidence="1 2" key="1">
    <citation type="submission" date="2018-07" db="EMBL/GenBank/DDBJ databases">
        <title>Complete genome sequence of Psychrobacillus sp. PB01, isolated from iceberg, and comparative genome analysis of Psychrobacillus strains.</title>
        <authorList>
            <person name="Lee P.C."/>
        </authorList>
    </citation>
    <scope>NUCLEOTIDE SEQUENCE [LARGE SCALE GENOMIC DNA]</scope>
    <source>
        <strain evidence="1 2">PB01</strain>
    </source>
</reference>
<dbReference type="KEGG" id="psyo:PB01_08180"/>
<sequence>MSNVFLFILPQYRIIVRTFYSKSTNNLNYKQNTAYIGRIKADIKFINGYIKEILTELYKRKDEG</sequence>
<proteinExistence type="predicted"/>
<keyword evidence="2" id="KW-1185">Reference proteome</keyword>
<accession>A0A5J6SM68</accession>
<protein>
    <submittedName>
        <fullName evidence="1">Uncharacterized protein</fullName>
    </submittedName>
</protein>
<dbReference type="Proteomes" id="UP000325517">
    <property type="component" value="Chromosome"/>
</dbReference>
<dbReference type="AlphaFoldDB" id="A0A5J6SM68"/>
<evidence type="ECO:0000313" key="1">
    <source>
        <dbReference type="EMBL" id="QFF98812.1"/>
    </source>
</evidence>
<dbReference type="EMBL" id="CP031223">
    <property type="protein sequence ID" value="QFF98812.1"/>
    <property type="molecule type" value="Genomic_DNA"/>
</dbReference>
<name>A0A5J6SM68_9BACI</name>
<gene>
    <name evidence="1" type="ORF">PB01_08180</name>
</gene>
<organism evidence="1 2">
    <name type="scientific">Psychrobacillus glaciei</name>
    <dbReference type="NCBI Taxonomy" id="2283160"/>
    <lineage>
        <taxon>Bacteria</taxon>
        <taxon>Bacillati</taxon>
        <taxon>Bacillota</taxon>
        <taxon>Bacilli</taxon>
        <taxon>Bacillales</taxon>
        <taxon>Bacillaceae</taxon>
        <taxon>Psychrobacillus</taxon>
    </lineage>
</organism>